<dbReference type="InterPro" id="IPR001138">
    <property type="entry name" value="Zn2Cys6_DnaBD"/>
</dbReference>
<evidence type="ECO:0000256" key="6">
    <source>
        <dbReference type="ARBA" id="ARBA00023242"/>
    </source>
</evidence>
<reference evidence="9" key="1">
    <citation type="journal article" date="2017" name="Nat. Microbiol.">
        <title>Global analysis of biosynthetic gene clusters reveals vast potential of secondary metabolite production in Penicillium species.</title>
        <authorList>
            <person name="Nielsen J.C."/>
            <person name="Grijseels S."/>
            <person name="Prigent S."/>
            <person name="Ji B."/>
            <person name="Dainat J."/>
            <person name="Nielsen K.F."/>
            <person name="Frisvad J.C."/>
            <person name="Workman M."/>
            <person name="Nielsen J."/>
        </authorList>
    </citation>
    <scope>NUCLEOTIDE SEQUENCE [LARGE SCALE GENOMIC DNA]</scope>
    <source>
        <strain evidence="9">IBT 31811</strain>
    </source>
</reference>
<dbReference type="GO" id="GO:0005634">
    <property type="term" value="C:nucleus"/>
    <property type="evidence" value="ECO:0007669"/>
    <property type="project" value="UniProtKB-SubCell"/>
</dbReference>
<dbReference type="PANTHER" id="PTHR31001">
    <property type="entry name" value="UNCHARACTERIZED TRANSCRIPTIONAL REGULATORY PROTEIN"/>
    <property type="match status" value="1"/>
</dbReference>
<protein>
    <recommendedName>
        <fullName evidence="7">Zn(2)-C6 fungal-type domain-containing protein</fullName>
    </recommendedName>
</protein>
<evidence type="ECO:0000256" key="3">
    <source>
        <dbReference type="ARBA" id="ARBA00023015"/>
    </source>
</evidence>
<dbReference type="GO" id="GO:0008270">
    <property type="term" value="F:zinc ion binding"/>
    <property type="evidence" value="ECO:0007669"/>
    <property type="project" value="InterPro"/>
</dbReference>
<dbReference type="Pfam" id="PF00172">
    <property type="entry name" value="Zn_clus"/>
    <property type="match status" value="1"/>
</dbReference>
<evidence type="ECO:0000256" key="2">
    <source>
        <dbReference type="ARBA" id="ARBA00022723"/>
    </source>
</evidence>
<gene>
    <name evidence="8" type="ORF">PENANT_c011G05642</name>
</gene>
<keyword evidence="2" id="KW-0479">Metal-binding</keyword>
<dbReference type="CDD" id="cd00067">
    <property type="entry name" value="GAL4"/>
    <property type="match status" value="1"/>
</dbReference>
<dbReference type="InterPro" id="IPR007219">
    <property type="entry name" value="XnlR_reg_dom"/>
</dbReference>
<keyword evidence="3" id="KW-0805">Transcription regulation</keyword>
<dbReference type="InterPro" id="IPR036864">
    <property type="entry name" value="Zn2-C6_fun-type_DNA-bd_sf"/>
</dbReference>
<dbReference type="EMBL" id="MDYN01000011">
    <property type="protein sequence ID" value="OQD84862.1"/>
    <property type="molecule type" value="Genomic_DNA"/>
</dbReference>
<dbReference type="PANTHER" id="PTHR31001:SF53">
    <property type="entry name" value="ZN(II)2CYS6 TRANSCRIPTION FACTOR (EUROFUNG)"/>
    <property type="match status" value="1"/>
</dbReference>
<keyword evidence="9" id="KW-1185">Reference proteome</keyword>
<evidence type="ECO:0000256" key="4">
    <source>
        <dbReference type="ARBA" id="ARBA00023125"/>
    </source>
</evidence>
<dbReference type="AlphaFoldDB" id="A0A1V6Q7A8"/>
<dbReference type="GO" id="GO:0006351">
    <property type="term" value="P:DNA-templated transcription"/>
    <property type="evidence" value="ECO:0007669"/>
    <property type="project" value="InterPro"/>
</dbReference>
<evidence type="ECO:0000259" key="7">
    <source>
        <dbReference type="PROSITE" id="PS50048"/>
    </source>
</evidence>
<dbReference type="Pfam" id="PF04082">
    <property type="entry name" value="Fungal_trans"/>
    <property type="match status" value="1"/>
</dbReference>
<evidence type="ECO:0000256" key="5">
    <source>
        <dbReference type="ARBA" id="ARBA00023163"/>
    </source>
</evidence>
<dbReference type="CDD" id="cd12148">
    <property type="entry name" value="fungal_TF_MHR"/>
    <property type="match status" value="1"/>
</dbReference>
<dbReference type="SUPFAM" id="SSF57701">
    <property type="entry name" value="Zn2/Cys6 DNA-binding domain"/>
    <property type="match status" value="1"/>
</dbReference>
<dbReference type="SMART" id="SM00066">
    <property type="entry name" value="GAL4"/>
    <property type="match status" value="1"/>
</dbReference>
<dbReference type="InterPro" id="IPR050613">
    <property type="entry name" value="Sec_Metabolite_Reg"/>
</dbReference>
<feature type="domain" description="Zn(2)-C6 fungal-type" evidence="7">
    <location>
        <begin position="12"/>
        <end position="42"/>
    </location>
</feature>
<keyword evidence="5" id="KW-0804">Transcription</keyword>
<comment type="caution">
    <text evidence="8">The sequence shown here is derived from an EMBL/GenBank/DDBJ whole genome shotgun (WGS) entry which is preliminary data.</text>
</comment>
<evidence type="ECO:0000256" key="1">
    <source>
        <dbReference type="ARBA" id="ARBA00004123"/>
    </source>
</evidence>
<dbReference type="GO" id="GO:0003677">
    <property type="term" value="F:DNA binding"/>
    <property type="evidence" value="ECO:0007669"/>
    <property type="project" value="UniProtKB-KW"/>
</dbReference>
<proteinExistence type="predicted"/>
<dbReference type="GO" id="GO:0000981">
    <property type="term" value="F:DNA-binding transcription factor activity, RNA polymerase II-specific"/>
    <property type="evidence" value="ECO:0007669"/>
    <property type="project" value="InterPro"/>
</dbReference>
<evidence type="ECO:0000313" key="9">
    <source>
        <dbReference type="Proteomes" id="UP000191672"/>
    </source>
</evidence>
<evidence type="ECO:0000313" key="8">
    <source>
        <dbReference type="EMBL" id="OQD84862.1"/>
    </source>
</evidence>
<accession>A0A1V6Q7A8</accession>
<organism evidence="8 9">
    <name type="scientific">Penicillium antarcticum</name>
    <dbReference type="NCBI Taxonomy" id="416450"/>
    <lineage>
        <taxon>Eukaryota</taxon>
        <taxon>Fungi</taxon>
        <taxon>Dikarya</taxon>
        <taxon>Ascomycota</taxon>
        <taxon>Pezizomycotina</taxon>
        <taxon>Eurotiomycetes</taxon>
        <taxon>Eurotiomycetidae</taxon>
        <taxon>Eurotiales</taxon>
        <taxon>Aspergillaceae</taxon>
        <taxon>Penicillium</taxon>
    </lineage>
</organism>
<name>A0A1V6Q7A8_9EURO</name>
<dbReference type="PROSITE" id="PS00463">
    <property type="entry name" value="ZN2_CY6_FUNGAL_1"/>
    <property type="match status" value="1"/>
</dbReference>
<dbReference type="Gene3D" id="4.10.240.10">
    <property type="entry name" value="Zn(2)-C6 fungal-type DNA-binding domain"/>
    <property type="match status" value="1"/>
</dbReference>
<comment type="subcellular location">
    <subcellularLocation>
        <location evidence="1">Nucleus</location>
    </subcellularLocation>
</comment>
<dbReference type="Proteomes" id="UP000191672">
    <property type="component" value="Unassembled WGS sequence"/>
</dbReference>
<dbReference type="PROSITE" id="PS50048">
    <property type="entry name" value="ZN2_CY6_FUNGAL_2"/>
    <property type="match status" value="1"/>
</dbReference>
<keyword evidence="4" id="KW-0238">DNA-binding</keyword>
<keyword evidence="6" id="KW-0539">Nucleus</keyword>
<sequence length="704" mass="78680">MATTRRNGQLSSCEPCRKSKLRCDHQSPICSRCLGRGERCFYHPAPLTQPRAPKAIPRKPKRRLDSQLVFRVDQRISRTAALSPSNSPATDENSVCDQQIEQWAPKEKRTLKPGFLGLVSPQDIFSEYEDSLPVEGPGRLLGSTVAHSACPSSDSNQVLLGAQILSHLQKIRWFSEIIESKDKIAPGWVLGPPLNRALLNSVEQMYDSAVRGSQDTHASLLKLSRQIFANTSEDIRTTSEMDLVQYFDSTAARWETVGLVFVMLGSALFHIRDDDPIFTHRNPWKLEKSKLTSIACTVSDTCWQFCNAIGAASDTLCWLTTQQISLLAMMFGYTDYRVWQKLGDISTVIYGFGLHQSGEHVDQSIPFFLVELRKRIMACAYGMDKDLVTFLGRPPRICSRYCSLPLPLDITYDEMVRPRSDGENGFQNVDADGWNTDGNLTVAAKLRVALLACLLRESILELSLSPDITDIPAKVEKLIQECRQTQQKLPSFMQWSPEQAAAGVYTSPRDEGRAFAHVEFTYQEFLLHRILLKRVGTASQGLIDSSLEIITTLVDTTIAIQTRSDKSPVGISWDLCYMGLPAAGILTSKLLSDHSSGISFPSLAPLSSNVRTLIIQKLNAYLSHLTFQVQPYQGNYDTVQQGATYIRWVLDKIHSTVSSEAASSSSDLDLPESWLHECDSQGNPDFLAWFDNIQWAQDSIFSFT</sequence>